<dbReference type="SUPFAM" id="SSF161098">
    <property type="entry name" value="MetI-like"/>
    <property type="match status" value="1"/>
</dbReference>
<evidence type="ECO:0000313" key="9">
    <source>
        <dbReference type="EMBL" id="GES14464.1"/>
    </source>
</evidence>
<evidence type="ECO:0000259" key="8">
    <source>
        <dbReference type="PROSITE" id="PS50928"/>
    </source>
</evidence>
<dbReference type="InterPro" id="IPR035906">
    <property type="entry name" value="MetI-like_sf"/>
</dbReference>
<feature type="domain" description="ABC transmembrane type-1" evidence="8">
    <location>
        <begin position="69"/>
        <end position="422"/>
    </location>
</feature>
<evidence type="ECO:0000256" key="5">
    <source>
        <dbReference type="ARBA" id="ARBA00022989"/>
    </source>
</evidence>
<feature type="transmembrane region" description="Helical" evidence="7">
    <location>
        <begin position="403"/>
        <end position="423"/>
    </location>
</feature>
<evidence type="ECO:0000313" key="10">
    <source>
        <dbReference type="Proteomes" id="UP000331127"/>
    </source>
</evidence>
<dbReference type="GO" id="GO:0055085">
    <property type="term" value="P:transmembrane transport"/>
    <property type="evidence" value="ECO:0007669"/>
    <property type="project" value="InterPro"/>
</dbReference>
<dbReference type="CDD" id="cd06261">
    <property type="entry name" value="TM_PBP2"/>
    <property type="match status" value="1"/>
</dbReference>
<dbReference type="OrthoDB" id="3515028at2"/>
<sequence length="431" mass="45145">MNPTKAGTSARRGRFAVVLLFPALGLLAALVLYPVGYSLVRSLLDAGGQWTGLGNYLRLFTDSGTFTALRNNLVWVIVAPTLVTVVGLMFAVLTERVRFATAFKTVVFMPIAISFLASGVIFRMVYDQDPEKGIVNAVLVGLHDTFAPPSGYPDARPRPGEELSVIAGALTTTGTHAPGAPAALPLVGVKAGDVPASASQAAAPPPGSGLAGTVWLDFASGGGGREGVIDPGEKGLPGISVEAVIGDRVAATAMTRSDGTFRFAGLTSGGFRLRLPEANFAQPYAGVTWLGPGLVTPSIIAAYLWIYAGFAMVLIAAGLAAIPRDSLEAARIDGASEWQVFRRITVPLLAPVLGVVFVTLVINVLKIFDLVYILAPGSVQSNATVLALQLWNVSFGGGNDQGMGSAIGIVLFVLVLPAMLFNLRRFRREQR</sequence>
<comment type="caution">
    <text evidence="9">The sequence shown here is derived from an EMBL/GenBank/DDBJ whole genome shotgun (WGS) entry which is preliminary data.</text>
</comment>
<keyword evidence="6 7" id="KW-0472">Membrane</keyword>
<dbReference type="Proteomes" id="UP000331127">
    <property type="component" value="Unassembled WGS sequence"/>
</dbReference>
<dbReference type="Gene3D" id="1.10.3720.10">
    <property type="entry name" value="MetI-like"/>
    <property type="match status" value="2"/>
</dbReference>
<gene>
    <name evidence="9" type="ORF">Amac_080610</name>
</gene>
<keyword evidence="4 7" id="KW-0812">Transmembrane</keyword>
<dbReference type="InterPro" id="IPR050809">
    <property type="entry name" value="UgpAE/MalFG_permease"/>
</dbReference>
<comment type="subcellular location">
    <subcellularLocation>
        <location evidence="1 7">Cell membrane</location>
        <topology evidence="1 7">Multi-pass membrane protein</topology>
    </subcellularLocation>
</comment>
<keyword evidence="10" id="KW-1185">Reference proteome</keyword>
<dbReference type="InterPro" id="IPR000515">
    <property type="entry name" value="MetI-like"/>
</dbReference>
<proteinExistence type="inferred from homology"/>
<dbReference type="PANTHER" id="PTHR43227">
    <property type="entry name" value="BLL4140 PROTEIN"/>
    <property type="match status" value="1"/>
</dbReference>
<evidence type="ECO:0000256" key="3">
    <source>
        <dbReference type="ARBA" id="ARBA00022475"/>
    </source>
</evidence>
<evidence type="ECO:0000256" key="7">
    <source>
        <dbReference type="RuleBase" id="RU363032"/>
    </source>
</evidence>
<dbReference type="RefSeq" id="WP_155359642.1">
    <property type="nucleotide sequence ID" value="NZ_BAAAHL010000049.1"/>
</dbReference>
<evidence type="ECO:0000256" key="1">
    <source>
        <dbReference type="ARBA" id="ARBA00004651"/>
    </source>
</evidence>
<feature type="transmembrane region" description="Helical" evidence="7">
    <location>
        <begin position="73"/>
        <end position="93"/>
    </location>
</feature>
<protein>
    <submittedName>
        <fullName evidence="9">ABC transporter permease</fullName>
    </submittedName>
</protein>
<feature type="transmembrane region" description="Helical" evidence="7">
    <location>
        <begin position="15"/>
        <end position="35"/>
    </location>
</feature>
<keyword evidence="2 7" id="KW-0813">Transport</keyword>
<evidence type="ECO:0000256" key="6">
    <source>
        <dbReference type="ARBA" id="ARBA00023136"/>
    </source>
</evidence>
<comment type="similarity">
    <text evidence="7">Belongs to the binding-protein-dependent transport system permease family.</text>
</comment>
<dbReference type="Pfam" id="PF00528">
    <property type="entry name" value="BPD_transp_1"/>
    <property type="match status" value="1"/>
</dbReference>
<feature type="transmembrane region" description="Helical" evidence="7">
    <location>
        <begin position="302"/>
        <end position="323"/>
    </location>
</feature>
<dbReference type="GO" id="GO:0005886">
    <property type="term" value="C:plasma membrane"/>
    <property type="evidence" value="ECO:0007669"/>
    <property type="project" value="UniProtKB-SubCell"/>
</dbReference>
<dbReference type="PANTHER" id="PTHR43227:SF8">
    <property type="entry name" value="DIACETYLCHITOBIOSE UPTAKE SYSTEM PERMEASE PROTEIN DASB"/>
    <property type="match status" value="1"/>
</dbReference>
<evidence type="ECO:0000256" key="2">
    <source>
        <dbReference type="ARBA" id="ARBA00022448"/>
    </source>
</evidence>
<name>A0A5M3WZY5_9ACTN</name>
<dbReference type="EMBL" id="BLAE01000060">
    <property type="protein sequence ID" value="GES14464.1"/>
    <property type="molecule type" value="Genomic_DNA"/>
</dbReference>
<organism evidence="9 10">
    <name type="scientific">Acrocarpospora macrocephala</name>
    <dbReference type="NCBI Taxonomy" id="150177"/>
    <lineage>
        <taxon>Bacteria</taxon>
        <taxon>Bacillati</taxon>
        <taxon>Actinomycetota</taxon>
        <taxon>Actinomycetes</taxon>
        <taxon>Streptosporangiales</taxon>
        <taxon>Streptosporangiaceae</taxon>
        <taxon>Acrocarpospora</taxon>
    </lineage>
</organism>
<reference evidence="9 10" key="1">
    <citation type="submission" date="2019-10" db="EMBL/GenBank/DDBJ databases">
        <title>Whole genome shotgun sequence of Acrocarpospora macrocephala NBRC 16266.</title>
        <authorList>
            <person name="Ichikawa N."/>
            <person name="Kimura A."/>
            <person name="Kitahashi Y."/>
            <person name="Komaki H."/>
            <person name="Oguchi A."/>
        </authorList>
    </citation>
    <scope>NUCLEOTIDE SEQUENCE [LARGE SCALE GENOMIC DNA]</scope>
    <source>
        <strain evidence="9 10">NBRC 16266</strain>
    </source>
</reference>
<dbReference type="AlphaFoldDB" id="A0A5M3WZY5"/>
<dbReference type="PROSITE" id="PS50928">
    <property type="entry name" value="ABC_TM1"/>
    <property type="match status" value="1"/>
</dbReference>
<feature type="transmembrane region" description="Helical" evidence="7">
    <location>
        <begin position="105"/>
        <end position="126"/>
    </location>
</feature>
<accession>A0A5M3WZY5</accession>
<keyword evidence="3" id="KW-1003">Cell membrane</keyword>
<evidence type="ECO:0000256" key="4">
    <source>
        <dbReference type="ARBA" id="ARBA00022692"/>
    </source>
</evidence>
<feature type="transmembrane region" description="Helical" evidence="7">
    <location>
        <begin position="344"/>
        <end position="365"/>
    </location>
</feature>
<dbReference type="SUPFAM" id="SSF49478">
    <property type="entry name" value="Cna protein B-type domain"/>
    <property type="match status" value="1"/>
</dbReference>
<keyword evidence="5 7" id="KW-1133">Transmembrane helix</keyword>